<proteinExistence type="predicted"/>
<feature type="transmembrane region" description="Helical" evidence="1">
    <location>
        <begin position="186"/>
        <end position="208"/>
    </location>
</feature>
<keyword evidence="1" id="KW-1133">Transmembrane helix</keyword>
<reference evidence="2 3" key="1">
    <citation type="submission" date="2016-10" db="EMBL/GenBank/DDBJ databases">
        <authorList>
            <person name="de Groot N.N."/>
        </authorList>
    </citation>
    <scope>NUCLEOTIDE SEQUENCE [LARGE SCALE GENOMIC DNA]</scope>
    <source>
        <strain evidence="2 3">DSM 21228</strain>
    </source>
</reference>
<protein>
    <recommendedName>
        <fullName evidence="4">DUF898 domain-containing protein</fullName>
    </recommendedName>
</protein>
<dbReference type="InterPro" id="IPR010295">
    <property type="entry name" value="DUF898"/>
</dbReference>
<dbReference type="Pfam" id="PF05987">
    <property type="entry name" value="DUF898"/>
    <property type="match status" value="1"/>
</dbReference>
<organism evidence="2 3">
    <name type="scientific">Thiothrix caldifontis</name>
    <dbReference type="NCBI Taxonomy" id="525918"/>
    <lineage>
        <taxon>Bacteria</taxon>
        <taxon>Pseudomonadati</taxon>
        <taxon>Pseudomonadota</taxon>
        <taxon>Gammaproteobacteria</taxon>
        <taxon>Thiotrichales</taxon>
        <taxon>Thiotrichaceae</taxon>
        <taxon>Thiothrix</taxon>
    </lineage>
</organism>
<evidence type="ECO:0008006" key="4">
    <source>
        <dbReference type="Google" id="ProtNLM"/>
    </source>
</evidence>
<dbReference type="AlphaFoldDB" id="A0A1H4FY29"/>
<evidence type="ECO:0000256" key="1">
    <source>
        <dbReference type="SAM" id="Phobius"/>
    </source>
</evidence>
<feature type="transmembrane region" description="Helical" evidence="1">
    <location>
        <begin position="136"/>
        <end position="157"/>
    </location>
</feature>
<feature type="transmembrane region" description="Helical" evidence="1">
    <location>
        <begin position="70"/>
        <end position="89"/>
    </location>
</feature>
<dbReference type="EMBL" id="FNQP01000025">
    <property type="protein sequence ID" value="SEB02225.1"/>
    <property type="molecule type" value="Genomic_DNA"/>
</dbReference>
<evidence type="ECO:0000313" key="3">
    <source>
        <dbReference type="Proteomes" id="UP000199397"/>
    </source>
</evidence>
<dbReference type="Proteomes" id="UP000199397">
    <property type="component" value="Unassembled WGS sequence"/>
</dbReference>
<feature type="transmembrane region" description="Helical" evidence="1">
    <location>
        <begin position="95"/>
        <end position="115"/>
    </location>
</feature>
<accession>A0A1H4FY29</accession>
<keyword evidence="1" id="KW-0812">Transmembrane</keyword>
<dbReference type="RefSeq" id="WP_093070190.1">
    <property type="nucleotide sequence ID" value="NZ_FNQP01000025.1"/>
</dbReference>
<gene>
    <name evidence="2" type="ORF">SAMN05660964_03183</name>
</gene>
<sequence>MSAMEKQLNFTFTGSNSEYFKIWLVNTLLTVLTLGIYSAWATVRTKRYFYGNTWLDGANFEYHATPLQILPGRILVLLMLGIYLLSAQFFPPGTYIMLIIIAVVLPWAIWRGLQFNANVSSYRNIRFRFNGTPSHAYWLLLLLPMLLLGIVTLGFMLSGNLPNWDSYIAFQTTPDEASAAGALQEAMLPLFVLGSSAYVIAALFFPYWQTLYNRY</sequence>
<name>A0A1H4FY29_9GAMM</name>
<feature type="transmembrane region" description="Helical" evidence="1">
    <location>
        <begin position="20"/>
        <end position="40"/>
    </location>
</feature>
<keyword evidence="1" id="KW-0472">Membrane</keyword>
<keyword evidence="3" id="KW-1185">Reference proteome</keyword>
<evidence type="ECO:0000313" key="2">
    <source>
        <dbReference type="EMBL" id="SEB02225.1"/>
    </source>
</evidence>
<dbReference type="OrthoDB" id="9765721at2"/>